<evidence type="ECO:0000313" key="9">
    <source>
        <dbReference type="Proteomes" id="UP001501470"/>
    </source>
</evidence>
<evidence type="ECO:0000256" key="2">
    <source>
        <dbReference type="ARBA" id="ARBA00023015"/>
    </source>
</evidence>
<keyword evidence="2" id="KW-0805">Transcription regulation</keyword>
<keyword evidence="9" id="KW-1185">Reference proteome</keyword>
<organism evidence="8 9">
    <name type="scientific">Dactylosporangium maewongense</name>
    <dbReference type="NCBI Taxonomy" id="634393"/>
    <lineage>
        <taxon>Bacteria</taxon>
        <taxon>Bacillati</taxon>
        <taxon>Actinomycetota</taxon>
        <taxon>Actinomycetes</taxon>
        <taxon>Micromonosporales</taxon>
        <taxon>Micromonosporaceae</taxon>
        <taxon>Dactylosporangium</taxon>
    </lineage>
</organism>
<dbReference type="PANTHER" id="PTHR47756">
    <property type="entry name" value="BLL6612 PROTEIN-RELATED"/>
    <property type="match status" value="1"/>
</dbReference>
<evidence type="ECO:0000259" key="6">
    <source>
        <dbReference type="Pfam" id="PF08281"/>
    </source>
</evidence>
<dbReference type="Pfam" id="PF20239">
    <property type="entry name" value="DUF6596"/>
    <property type="match status" value="1"/>
</dbReference>
<dbReference type="InterPro" id="IPR013324">
    <property type="entry name" value="RNA_pol_sigma_r3/r4-like"/>
</dbReference>
<dbReference type="InterPro" id="IPR014284">
    <property type="entry name" value="RNA_pol_sigma-70_dom"/>
</dbReference>
<dbReference type="SUPFAM" id="SSF88946">
    <property type="entry name" value="Sigma2 domain of RNA polymerase sigma factors"/>
    <property type="match status" value="1"/>
</dbReference>
<dbReference type="EMBL" id="BAAAQD010000001">
    <property type="protein sequence ID" value="GAA1500799.1"/>
    <property type="molecule type" value="Genomic_DNA"/>
</dbReference>
<proteinExistence type="inferred from homology"/>
<evidence type="ECO:0000256" key="4">
    <source>
        <dbReference type="ARBA" id="ARBA00023163"/>
    </source>
</evidence>
<keyword evidence="4" id="KW-0804">Transcription</keyword>
<dbReference type="Pfam" id="PF08281">
    <property type="entry name" value="Sigma70_r4_2"/>
    <property type="match status" value="1"/>
</dbReference>
<evidence type="ECO:0000256" key="3">
    <source>
        <dbReference type="ARBA" id="ARBA00023082"/>
    </source>
</evidence>
<protein>
    <submittedName>
        <fullName evidence="8">Sigma-70 family RNA polymerase sigma factor</fullName>
    </submittedName>
</protein>
<accession>A0ABN1ZLJ7</accession>
<feature type="domain" description="RNA polymerase sigma factor 70 region 4 type 2" evidence="6">
    <location>
        <begin position="103"/>
        <end position="153"/>
    </location>
</feature>
<feature type="domain" description="DUF6596" evidence="7">
    <location>
        <begin position="171"/>
        <end position="263"/>
    </location>
</feature>
<evidence type="ECO:0000259" key="5">
    <source>
        <dbReference type="Pfam" id="PF04542"/>
    </source>
</evidence>
<dbReference type="InterPro" id="IPR007627">
    <property type="entry name" value="RNA_pol_sigma70_r2"/>
</dbReference>
<dbReference type="InterPro" id="IPR013325">
    <property type="entry name" value="RNA_pol_sigma_r2"/>
</dbReference>
<comment type="caution">
    <text evidence="8">The sequence shown here is derived from an EMBL/GenBank/DDBJ whole genome shotgun (WGS) entry which is preliminary data.</text>
</comment>
<dbReference type="InterPro" id="IPR013249">
    <property type="entry name" value="RNA_pol_sigma70_r4_t2"/>
</dbReference>
<gene>
    <name evidence="8" type="ORF">GCM10009827_007690</name>
</gene>
<dbReference type="Proteomes" id="UP001501470">
    <property type="component" value="Unassembled WGS sequence"/>
</dbReference>
<feature type="domain" description="RNA polymerase sigma-70 region 2" evidence="5">
    <location>
        <begin position="14"/>
        <end position="74"/>
    </location>
</feature>
<evidence type="ECO:0000313" key="8">
    <source>
        <dbReference type="EMBL" id="GAA1500799.1"/>
    </source>
</evidence>
<sequence>MVTALDGIFRAEWGRVLATLIGVLGDFDLAEDAAQEAFTIAADHWPRDGVPDNPRAWLIRTARNRATDHIRRERALVPRLALLAAAQEVEMTAVPDERLELIFTCCHPALAVEAQVALTLRTLGGLTTGEIARALLVPERTMAQRLVRAKRKIKAAGIPFRVPPDHLLQERLDAVLTVVYLIFNEGFGGRDELAAEAIWLGRALTELLPAAPEVHGLLAMMLLHDSRRETRFHDGELVLLEDQDPTRWDAAQITQGRTALDRAIALGGRGPYVLQGAIASLHAETPCDWPQIAALYGELARLTASPVVELNRAIAVAETEGPLAGLRIVDSLGLDDFRYLHSTRAELLRRLGRTTEARAAYLRARSLTDDGPERRFLDRRLTDLPGTTPPAAEAED</sequence>
<dbReference type="InterPro" id="IPR036388">
    <property type="entry name" value="WH-like_DNA-bd_sf"/>
</dbReference>
<dbReference type="PANTHER" id="PTHR47756:SF2">
    <property type="entry name" value="BLL6612 PROTEIN"/>
    <property type="match status" value="1"/>
</dbReference>
<dbReference type="InterPro" id="IPR046531">
    <property type="entry name" value="DUF6596"/>
</dbReference>
<keyword evidence="3" id="KW-0731">Sigma factor</keyword>
<dbReference type="SUPFAM" id="SSF88659">
    <property type="entry name" value="Sigma3 and sigma4 domains of RNA polymerase sigma factors"/>
    <property type="match status" value="1"/>
</dbReference>
<evidence type="ECO:0000259" key="7">
    <source>
        <dbReference type="Pfam" id="PF20239"/>
    </source>
</evidence>
<dbReference type="Pfam" id="PF04542">
    <property type="entry name" value="Sigma70_r2"/>
    <property type="match status" value="1"/>
</dbReference>
<comment type="similarity">
    <text evidence="1">Belongs to the sigma-70 factor family. ECF subfamily.</text>
</comment>
<dbReference type="Gene3D" id="1.10.1740.10">
    <property type="match status" value="1"/>
</dbReference>
<dbReference type="RefSeq" id="WP_344499510.1">
    <property type="nucleotide sequence ID" value="NZ_BAAAQD010000001.1"/>
</dbReference>
<name>A0ABN1ZLJ7_9ACTN</name>
<dbReference type="NCBIfam" id="TIGR02937">
    <property type="entry name" value="sigma70-ECF"/>
    <property type="match status" value="1"/>
</dbReference>
<evidence type="ECO:0000256" key="1">
    <source>
        <dbReference type="ARBA" id="ARBA00010641"/>
    </source>
</evidence>
<dbReference type="Gene3D" id="1.10.10.10">
    <property type="entry name" value="Winged helix-like DNA-binding domain superfamily/Winged helix DNA-binding domain"/>
    <property type="match status" value="1"/>
</dbReference>
<reference evidence="8 9" key="1">
    <citation type="journal article" date="2019" name="Int. J. Syst. Evol. Microbiol.">
        <title>The Global Catalogue of Microorganisms (GCM) 10K type strain sequencing project: providing services to taxonomists for standard genome sequencing and annotation.</title>
        <authorList>
            <consortium name="The Broad Institute Genomics Platform"/>
            <consortium name="The Broad Institute Genome Sequencing Center for Infectious Disease"/>
            <person name="Wu L."/>
            <person name="Ma J."/>
        </authorList>
    </citation>
    <scope>NUCLEOTIDE SEQUENCE [LARGE SCALE GENOMIC DNA]</scope>
    <source>
        <strain evidence="8 9">JCM 15933</strain>
    </source>
</reference>